<reference evidence="3 4" key="1">
    <citation type="journal article" date="2015" name="Nature">
        <title>rRNA introns, odd ribosomes, and small enigmatic genomes across a large radiation of phyla.</title>
        <authorList>
            <person name="Brown C.T."/>
            <person name="Hug L.A."/>
            <person name="Thomas B.C."/>
            <person name="Sharon I."/>
            <person name="Castelle C.J."/>
            <person name="Singh A."/>
            <person name="Wilkins M.J."/>
            <person name="Williams K.H."/>
            <person name="Banfield J.F."/>
        </authorList>
    </citation>
    <scope>NUCLEOTIDE SEQUENCE [LARGE SCALE GENOMIC DNA]</scope>
</reference>
<keyword evidence="1" id="KW-0812">Transmembrane</keyword>
<protein>
    <recommendedName>
        <fullName evidence="2">SpaA-like prealbumin fold domain-containing protein</fullName>
    </recommendedName>
</protein>
<evidence type="ECO:0000313" key="4">
    <source>
        <dbReference type="Proteomes" id="UP000034069"/>
    </source>
</evidence>
<comment type="caution">
    <text evidence="3">The sequence shown here is derived from an EMBL/GenBank/DDBJ whole genome shotgun (WGS) entry which is preliminary data.</text>
</comment>
<proteinExistence type="predicted"/>
<name>A0A0G1GN03_9BACT</name>
<gene>
    <name evidence="3" type="ORF">UW23_C0009G0033</name>
</gene>
<dbReference type="InterPro" id="IPR045826">
    <property type="entry name" value="SpaA_PFL_dom_2"/>
</dbReference>
<dbReference type="Pfam" id="PF19403">
    <property type="entry name" value="SpaA_2"/>
    <property type="match status" value="1"/>
</dbReference>
<evidence type="ECO:0000259" key="2">
    <source>
        <dbReference type="Pfam" id="PF19403"/>
    </source>
</evidence>
<sequence>MSVRSISVRFLFLSRIVTSLAFLFLLLLFKGSSPAYADFLYVVTGSINDNGGIHNPTDFTVHVKSGDADVAGSPAPGARGPGTLYTLPTGTYKVSIDSISSYATNFGGDCDSGGNVTLSPSAGKTCIITNNDRAPRLNVVTSVINDGGGNAVASDFVIHVRSENVDVAGSPAPGAGSPGVLYEVSPGSYTVSSETKPSYTQSFSGDCDASGNMTISLADQKTCNVVNTFNGGVPGFPETGNVLNDFRLCLDSGSLPWIITGLSLVFAIYILVKKQGQVGEKHEDNDL</sequence>
<dbReference type="Proteomes" id="UP000034069">
    <property type="component" value="Unassembled WGS sequence"/>
</dbReference>
<keyword evidence="1" id="KW-0472">Membrane</keyword>
<evidence type="ECO:0000256" key="1">
    <source>
        <dbReference type="SAM" id="Phobius"/>
    </source>
</evidence>
<keyword evidence="1" id="KW-1133">Transmembrane helix</keyword>
<dbReference type="AlphaFoldDB" id="A0A0G1GN03"/>
<dbReference type="EMBL" id="LCHN01000009">
    <property type="protein sequence ID" value="KKT35945.1"/>
    <property type="molecule type" value="Genomic_DNA"/>
</dbReference>
<organism evidence="3 4">
    <name type="scientific">Candidatus Collierbacteria bacterium GW2011_GWA1_44_12</name>
    <dbReference type="NCBI Taxonomy" id="1618376"/>
    <lineage>
        <taxon>Bacteria</taxon>
        <taxon>Candidatus Collieribacteriota</taxon>
    </lineage>
</organism>
<feature type="domain" description="SpaA-like prealbumin fold" evidence="2">
    <location>
        <begin position="132"/>
        <end position="223"/>
    </location>
</feature>
<accession>A0A0G1GN03</accession>
<evidence type="ECO:0000313" key="3">
    <source>
        <dbReference type="EMBL" id="KKT35945.1"/>
    </source>
</evidence>
<feature type="transmembrane region" description="Helical" evidence="1">
    <location>
        <begin position="254"/>
        <end position="272"/>
    </location>
</feature>